<reference evidence="2" key="1">
    <citation type="journal article" date="2019" name="Int. J. Syst. Evol. Microbiol.">
        <title>The Global Catalogue of Microorganisms (GCM) 10K type strain sequencing project: providing services to taxonomists for standard genome sequencing and annotation.</title>
        <authorList>
            <consortium name="The Broad Institute Genomics Platform"/>
            <consortium name="The Broad Institute Genome Sequencing Center for Infectious Disease"/>
            <person name="Wu L."/>
            <person name="Ma J."/>
        </authorList>
    </citation>
    <scope>NUCLEOTIDE SEQUENCE [LARGE SCALE GENOMIC DNA]</scope>
    <source>
        <strain evidence="2">CCM 8875</strain>
    </source>
</reference>
<organism evidence="1 2">
    <name type="scientific">Paracoccus nototheniae</name>
    <dbReference type="NCBI Taxonomy" id="2489002"/>
    <lineage>
        <taxon>Bacteria</taxon>
        <taxon>Pseudomonadati</taxon>
        <taxon>Pseudomonadota</taxon>
        <taxon>Alphaproteobacteria</taxon>
        <taxon>Rhodobacterales</taxon>
        <taxon>Paracoccaceae</taxon>
        <taxon>Paracoccus</taxon>
    </lineage>
</organism>
<evidence type="ECO:0000313" key="1">
    <source>
        <dbReference type="EMBL" id="MFD1483431.1"/>
    </source>
</evidence>
<dbReference type="RefSeq" id="WP_131578722.1">
    <property type="nucleotide sequence ID" value="NZ_CBCSAJ010000127.1"/>
</dbReference>
<name>A0ABW4E3Y0_9RHOB</name>
<comment type="caution">
    <text evidence="1">The sequence shown here is derived from an EMBL/GenBank/DDBJ whole genome shotgun (WGS) entry which is preliminary data.</text>
</comment>
<evidence type="ECO:0008006" key="3">
    <source>
        <dbReference type="Google" id="ProtNLM"/>
    </source>
</evidence>
<evidence type="ECO:0000313" key="2">
    <source>
        <dbReference type="Proteomes" id="UP001597302"/>
    </source>
</evidence>
<accession>A0ABW4E3Y0</accession>
<gene>
    <name evidence="1" type="ORF">ACFQ5P_19230</name>
</gene>
<proteinExistence type="predicted"/>
<dbReference type="Proteomes" id="UP001597302">
    <property type="component" value="Unassembled WGS sequence"/>
</dbReference>
<protein>
    <recommendedName>
        <fullName evidence="3">Helix-turn-helix domain-containing protein</fullName>
    </recommendedName>
</protein>
<dbReference type="EMBL" id="JBHTOQ010000055">
    <property type="protein sequence ID" value="MFD1483431.1"/>
    <property type="molecule type" value="Genomic_DNA"/>
</dbReference>
<keyword evidence="2" id="KW-1185">Reference proteome</keyword>
<sequence length="242" mass="27592">MNRKLDKWTRFPTDWVRDGGLKKFSWVRHGGSGTCALMTLIALGHRLPQDGSKLVTATYDEITAAIGVSRATLSLGLNLLKELEFLDSKSLKRSTYKIDLHGDIWGKLPAQTLYGSKGIIIPFEYWKLRGADEMNALKLYIYLVAARDRDSNTIRSSYETFEKYTGVHVGHVRKALSILIHSRLLIVERQSSRYHEKKEPNIYRLVGLDDYTHFATMNAPPVTLVRPPFPIPDVDPFKDQPF</sequence>